<evidence type="ECO:0000313" key="1">
    <source>
        <dbReference type="EMBL" id="KAK1383632.1"/>
    </source>
</evidence>
<reference evidence="1" key="2">
    <citation type="submission" date="2023-05" db="EMBL/GenBank/DDBJ databases">
        <authorList>
            <person name="Schelkunov M.I."/>
        </authorList>
    </citation>
    <scope>NUCLEOTIDE SEQUENCE</scope>
    <source>
        <strain evidence="1">Hsosn_3</strain>
        <tissue evidence="1">Leaf</tissue>
    </source>
</reference>
<keyword evidence="2" id="KW-1185">Reference proteome</keyword>
<dbReference type="EMBL" id="JAUIZM010000005">
    <property type="protein sequence ID" value="KAK1383632.1"/>
    <property type="molecule type" value="Genomic_DNA"/>
</dbReference>
<comment type="caution">
    <text evidence="1">The sequence shown here is derived from an EMBL/GenBank/DDBJ whole genome shotgun (WGS) entry which is preliminary data.</text>
</comment>
<name>A0AAD8ID30_9APIA</name>
<protein>
    <submittedName>
        <fullName evidence="1">Uncharacterized protein</fullName>
    </submittedName>
</protein>
<accession>A0AAD8ID30</accession>
<evidence type="ECO:0000313" key="2">
    <source>
        <dbReference type="Proteomes" id="UP001237642"/>
    </source>
</evidence>
<dbReference type="AlphaFoldDB" id="A0AAD8ID30"/>
<sequence length="127" mass="13559">MLSTCINLLAIYLSEQDEVFKTITNAPRRLLQVVVRDALSSPKMNSLGSEISLKPMRSVVSASAGYSSLGDRAQRIQSVARVPNASMAVAIKAVAKAAKDAGKIKSSGNVFNRLGCGMENLWLSGYP</sequence>
<reference evidence="1" key="1">
    <citation type="submission" date="2023-02" db="EMBL/GenBank/DDBJ databases">
        <title>Genome of toxic invasive species Heracleum sosnowskyi carries increased number of genes despite the absence of recent whole-genome duplications.</title>
        <authorList>
            <person name="Schelkunov M."/>
            <person name="Shtratnikova V."/>
            <person name="Makarenko M."/>
            <person name="Klepikova A."/>
            <person name="Omelchenko D."/>
            <person name="Novikova G."/>
            <person name="Obukhova E."/>
            <person name="Bogdanov V."/>
            <person name="Penin A."/>
            <person name="Logacheva M."/>
        </authorList>
    </citation>
    <scope>NUCLEOTIDE SEQUENCE</scope>
    <source>
        <strain evidence="1">Hsosn_3</strain>
        <tissue evidence="1">Leaf</tissue>
    </source>
</reference>
<gene>
    <name evidence="1" type="ORF">POM88_021367</name>
</gene>
<organism evidence="1 2">
    <name type="scientific">Heracleum sosnowskyi</name>
    <dbReference type="NCBI Taxonomy" id="360622"/>
    <lineage>
        <taxon>Eukaryota</taxon>
        <taxon>Viridiplantae</taxon>
        <taxon>Streptophyta</taxon>
        <taxon>Embryophyta</taxon>
        <taxon>Tracheophyta</taxon>
        <taxon>Spermatophyta</taxon>
        <taxon>Magnoliopsida</taxon>
        <taxon>eudicotyledons</taxon>
        <taxon>Gunneridae</taxon>
        <taxon>Pentapetalae</taxon>
        <taxon>asterids</taxon>
        <taxon>campanulids</taxon>
        <taxon>Apiales</taxon>
        <taxon>Apiaceae</taxon>
        <taxon>Apioideae</taxon>
        <taxon>apioid superclade</taxon>
        <taxon>Tordylieae</taxon>
        <taxon>Tordyliinae</taxon>
        <taxon>Heracleum</taxon>
    </lineage>
</organism>
<dbReference type="Proteomes" id="UP001237642">
    <property type="component" value="Unassembled WGS sequence"/>
</dbReference>
<proteinExistence type="predicted"/>